<evidence type="ECO:0000313" key="3">
    <source>
        <dbReference type="EMBL" id="CAI9963051.1"/>
    </source>
</evidence>
<name>A0AA86QN69_9EUKA</name>
<dbReference type="EMBL" id="CAXDID020000173">
    <property type="protein sequence ID" value="CAL6047902.1"/>
    <property type="molecule type" value="Genomic_DNA"/>
</dbReference>
<evidence type="ECO:0000313" key="2">
    <source>
        <dbReference type="EMBL" id="CAI9958716.1"/>
    </source>
</evidence>
<dbReference type="EMBL" id="CATOUU010000590">
    <property type="protein sequence ID" value="CAI9935011.1"/>
    <property type="molecule type" value="Genomic_DNA"/>
</dbReference>
<reference evidence="4 7" key="2">
    <citation type="submission" date="2024-07" db="EMBL/GenBank/DDBJ databases">
        <authorList>
            <person name="Akdeniz Z."/>
        </authorList>
    </citation>
    <scope>NUCLEOTIDE SEQUENCE [LARGE SCALE GENOMIC DNA]</scope>
</reference>
<dbReference type="EMBL" id="CAXDID020000076">
    <property type="protein sequence ID" value="CAL6016369.1"/>
    <property type="molecule type" value="Genomic_DNA"/>
</dbReference>
<organism evidence="2">
    <name type="scientific">Hexamita inflata</name>
    <dbReference type="NCBI Taxonomy" id="28002"/>
    <lineage>
        <taxon>Eukaryota</taxon>
        <taxon>Metamonada</taxon>
        <taxon>Diplomonadida</taxon>
        <taxon>Hexamitidae</taxon>
        <taxon>Hexamitinae</taxon>
        <taxon>Hexamita</taxon>
    </lineage>
</organism>
<dbReference type="EMBL" id="CATOUU010000964">
    <property type="protein sequence ID" value="CAI9963051.1"/>
    <property type="molecule type" value="Genomic_DNA"/>
</dbReference>
<accession>A0AA86QN69</accession>
<dbReference type="EMBL" id="CATOUU010000909">
    <property type="protein sequence ID" value="CAI9958716.1"/>
    <property type="molecule type" value="Genomic_DNA"/>
</dbReference>
<comment type="caution">
    <text evidence="2">The sequence shown here is derived from an EMBL/GenBank/DDBJ whole genome shotgun (WGS) entry which is preliminary data.</text>
</comment>
<evidence type="ECO:0000313" key="6">
    <source>
        <dbReference type="EMBL" id="CAL6047902.1"/>
    </source>
</evidence>
<protein>
    <submittedName>
        <fullName evidence="2">Uncharacterized protein</fullName>
    </submittedName>
</protein>
<dbReference type="EMBL" id="CAXDID020000084">
    <property type="protein sequence ID" value="CAL6020103.1"/>
    <property type="molecule type" value="Genomic_DNA"/>
</dbReference>
<keyword evidence="7" id="KW-1185">Reference proteome</keyword>
<evidence type="ECO:0000313" key="7">
    <source>
        <dbReference type="Proteomes" id="UP001642409"/>
    </source>
</evidence>
<evidence type="ECO:0000313" key="4">
    <source>
        <dbReference type="EMBL" id="CAL6016369.1"/>
    </source>
</evidence>
<proteinExistence type="predicted"/>
<gene>
    <name evidence="1" type="ORF">HINF_LOCUS22656</name>
    <name evidence="4" type="ORF">HINF_LOCUS25473</name>
    <name evidence="5" type="ORF">HINF_LOCUS27271</name>
    <name evidence="6" type="ORF">HINF_LOCUS42431</name>
    <name evidence="2" type="ORF">HINF_LOCUS46361</name>
    <name evidence="3" type="ORF">HINF_LOCUS50696</name>
</gene>
<evidence type="ECO:0000313" key="5">
    <source>
        <dbReference type="EMBL" id="CAL6020103.1"/>
    </source>
</evidence>
<sequence>MVKKEKKVIASGRPPFEYTPVLPQQYQRFVNLTVKLVSWSYLNFTVRVPITITLGAIKQMIINQNKSSLASRKLQTINQQSISDVNAVISAVTEFDLHIANTAVSSDIKLYKGSPLTFPPQPDDDSLTLEDIGLTGGIEGEKQVDTDLFYDFVAARIMGNGKVKF</sequence>
<dbReference type="AlphaFoldDB" id="A0AA86QN69"/>
<reference evidence="2" key="1">
    <citation type="submission" date="2023-06" db="EMBL/GenBank/DDBJ databases">
        <authorList>
            <person name="Kurt Z."/>
        </authorList>
    </citation>
    <scope>NUCLEOTIDE SEQUENCE</scope>
</reference>
<evidence type="ECO:0000313" key="1">
    <source>
        <dbReference type="EMBL" id="CAI9935011.1"/>
    </source>
</evidence>
<dbReference type="Proteomes" id="UP001642409">
    <property type="component" value="Unassembled WGS sequence"/>
</dbReference>